<proteinExistence type="predicted"/>
<comment type="caution">
    <text evidence="1">The sequence shown here is derived from an EMBL/GenBank/DDBJ whole genome shotgun (WGS) entry which is preliminary data.</text>
</comment>
<protein>
    <submittedName>
        <fullName evidence="1">Uncharacterized protein</fullName>
    </submittedName>
</protein>
<dbReference type="Proteomes" id="UP001595721">
    <property type="component" value="Unassembled WGS sequence"/>
</dbReference>
<evidence type="ECO:0000313" key="2">
    <source>
        <dbReference type="Proteomes" id="UP001595721"/>
    </source>
</evidence>
<evidence type="ECO:0000313" key="1">
    <source>
        <dbReference type="EMBL" id="MFC3530242.1"/>
    </source>
</evidence>
<gene>
    <name evidence="1" type="ORF">ACFOMH_18895</name>
</gene>
<dbReference type="EMBL" id="JBHRXJ010000021">
    <property type="protein sequence ID" value="MFC3530242.1"/>
    <property type="molecule type" value="Genomic_DNA"/>
</dbReference>
<keyword evidence="2" id="KW-1185">Reference proteome</keyword>
<name>A0ABV7R9Z9_9RHOB</name>
<organism evidence="1 2">
    <name type="scientific">Paracoccus mangrovi</name>
    <dbReference type="NCBI Taxonomy" id="1715645"/>
    <lineage>
        <taxon>Bacteria</taxon>
        <taxon>Pseudomonadati</taxon>
        <taxon>Pseudomonadota</taxon>
        <taxon>Alphaproteobacteria</taxon>
        <taxon>Rhodobacterales</taxon>
        <taxon>Paracoccaceae</taxon>
        <taxon>Paracoccus</taxon>
    </lineage>
</organism>
<dbReference type="RefSeq" id="WP_377746438.1">
    <property type="nucleotide sequence ID" value="NZ_JBHRXJ010000021.1"/>
</dbReference>
<reference evidence="2" key="1">
    <citation type="journal article" date="2019" name="Int. J. Syst. Evol. Microbiol.">
        <title>The Global Catalogue of Microorganisms (GCM) 10K type strain sequencing project: providing services to taxonomists for standard genome sequencing and annotation.</title>
        <authorList>
            <consortium name="The Broad Institute Genomics Platform"/>
            <consortium name="The Broad Institute Genome Sequencing Center for Infectious Disease"/>
            <person name="Wu L."/>
            <person name="Ma J."/>
        </authorList>
    </citation>
    <scope>NUCLEOTIDE SEQUENCE [LARGE SCALE GENOMIC DNA]</scope>
    <source>
        <strain evidence="2">KCTC 42899</strain>
    </source>
</reference>
<accession>A0ABV7R9Z9</accession>
<sequence length="125" mass="14138">MTGPHGEELAPCERLARADRLIEAISACDWRDAEVILSAFLEEYRAGPPLPALIEIEDEAEFWASISTYDELMAYFIACGRKLVRRNFGRRGRVQLAARALQGLTDQERRQAITELSRSDEALEL</sequence>